<protein>
    <submittedName>
        <fullName evidence="1">Uncharacterized protein</fullName>
    </submittedName>
</protein>
<keyword evidence="2" id="KW-1185">Reference proteome</keyword>
<comment type="caution">
    <text evidence="1">The sequence shown here is derived from an EMBL/GenBank/DDBJ whole genome shotgun (WGS) entry which is preliminary data.</text>
</comment>
<dbReference type="AlphaFoldDB" id="A0A1Q4VC96"/>
<accession>A0A1Q4VC96</accession>
<name>A0A1Q4VC96_9ACTN</name>
<organism evidence="1 2">
    <name type="scientific">Streptomyces uncialis</name>
    <dbReference type="NCBI Taxonomy" id="1048205"/>
    <lineage>
        <taxon>Bacteria</taxon>
        <taxon>Bacillati</taxon>
        <taxon>Actinomycetota</taxon>
        <taxon>Actinomycetes</taxon>
        <taxon>Kitasatosporales</taxon>
        <taxon>Streptomycetaceae</taxon>
        <taxon>Streptomyces</taxon>
    </lineage>
</organism>
<evidence type="ECO:0000313" key="1">
    <source>
        <dbReference type="EMBL" id="OKH95436.1"/>
    </source>
</evidence>
<gene>
    <name evidence="1" type="ORF">AB852_00830</name>
</gene>
<dbReference type="RefSeq" id="WP_073782576.1">
    <property type="nucleotide sequence ID" value="NZ_LFBV01000001.1"/>
</dbReference>
<dbReference type="STRING" id="1048205.AB852_00830"/>
<reference evidence="1 2" key="1">
    <citation type="submission" date="2015-06" db="EMBL/GenBank/DDBJ databases">
        <title>Cloning and characterization of the uncialamcin biosynthetic gene cluster.</title>
        <authorList>
            <person name="Yan X."/>
            <person name="Huang T."/>
            <person name="Ge H."/>
            <person name="Shen B."/>
        </authorList>
    </citation>
    <scope>NUCLEOTIDE SEQUENCE [LARGE SCALE GENOMIC DNA]</scope>
    <source>
        <strain evidence="1 2">DCA2648</strain>
    </source>
</reference>
<sequence>MDDFENLVGSLETKFNAARLEKHGIAALTTAKIAGALYLEAVTAGVPHVLAQEMAQDFWHSETGAPAYVVVDEEEAPDADH</sequence>
<evidence type="ECO:0000313" key="2">
    <source>
        <dbReference type="Proteomes" id="UP000186455"/>
    </source>
</evidence>
<dbReference type="Proteomes" id="UP000186455">
    <property type="component" value="Unassembled WGS sequence"/>
</dbReference>
<dbReference type="EMBL" id="LFBV01000001">
    <property type="protein sequence ID" value="OKH95436.1"/>
    <property type="molecule type" value="Genomic_DNA"/>
</dbReference>
<proteinExistence type="predicted"/>